<keyword evidence="3" id="KW-1185">Reference proteome</keyword>
<keyword evidence="1" id="KW-0732">Signal</keyword>
<evidence type="ECO:0000313" key="3">
    <source>
        <dbReference type="Proteomes" id="UP000003752"/>
    </source>
</evidence>
<proteinExistence type="predicted"/>
<sequence length="60" mass="6316">MTNNLKKSLFVGLAALSFAAVAGTAITQASAKTYAKIISNKTLSSDVSIRNVNGLVRLIY</sequence>
<comment type="caution">
    <text evidence="2">The sequence shown here is derived from an EMBL/GenBank/DDBJ whole genome shotgun (WGS) entry which is preliminary data.</text>
</comment>
<feature type="signal peptide" evidence="1">
    <location>
        <begin position="1"/>
        <end position="22"/>
    </location>
</feature>
<evidence type="ECO:0000256" key="1">
    <source>
        <dbReference type="SAM" id="SignalP"/>
    </source>
</evidence>
<dbReference type="Proteomes" id="UP000003752">
    <property type="component" value="Unassembled WGS sequence"/>
</dbReference>
<organism evidence="2 3">
    <name type="scientific">Lentilactobacillus hilgardii (strain ATCC 8290 / DSM 20176 / CCUG 30140 / JCM 1155 / KCTC 3500 / NBRC 15886 / NCIMB 8040 / NRRL B-1843 / 9)</name>
    <dbReference type="NCBI Taxonomy" id="1423757"/>
    <lineage>
        <taxon>Bacteria</taxon>
        <taxon>Bacillati</taxon>
        <taxon>Bacillota</taxon>
        <taxon>Bacilli</taxon>
        <taxon>Lactobacillales</taxon>
        <taxon>Lactobacillaceae</taxon>
        <taxon>Lentilactobacillus</taxon>
    </lineage>
</organism>
<dbReference type="AlphaFoldDB" id="C0XN43"/>
<feature type="chain" id="PRO_5039440608" evidence="1">
    <location>
        <begin position="23"/>
        <end position="60"/>
    </location>
</feature>
<dbReference type="RefSeq" id="WP_003635916.1">
    <property type="nucleotide sequence ID" value="NZ_AZDF01000085.1"/>
</dbReference>
<reference evidence="2 3" key="1">
    <citation type="submission" date="2009-01" db="EMBL/GenBank/DDBJ databases">
        <authorList>
            <person name="Qin X."/>
            <person name="Bachman B."/>
            <person name="Battles P."/>
            <person name="Bell A."/>
            <person name="Bess C."/>
            <person name="Bickham C."/>
            <person name="Chaboub L."/>
            <person name="Chen D."/>
            <person name="Coyle M."/>
            <person name="Deiros D.R."/>
            <person name="Dinh H."/>
            <person name="Forbes L."/>
            <person name="Fowler G."/>
            <person name="Francisco L."/>
            <person name="Fu Q."/>
            <person name="Gubbala S."/>
            <person name="Hale W."/>
            <person name="Han Y."/>
            <person name="Hemphill L."/>
            <person name="Highlander S.K."/>
            <person name="Hirani K."/>
            <person name="Hogues M."/>
            <person name="Jackson L."/>
            <person name="Jakkamsetti A."/>
            <person name="Javaid M."/>
            <person name="Jiang H."/>
            <person name="Korchina V."/>
            <person name="Kovar C."/>
            <person name="Lara F."/>
            <person name="Lee S."/>
            <person name="Mata R."/>
            <person name="Mathew T."/>
            <person name="Moen C."/>
            <person name="Morales K."/>
            <person name="Munidasa M."/>
            <person name="Nazareth L."/>
            <person name="Ngo R."/>
            <person name="Nguyen L."/>
            <person name="Okwuonu G."/>
            <person name="Ongeri F."/>
            <person name="Patil S."/>
            <person name="Petrosino J."/>
            <person name="Pham C."/>
            <person name="Pham P."/>
            <person name="Pu L.-L."/>
            <person name="Puazo M."/>
            <person name="Raj R."/>
            <person name="Reid J."/>
            <person name="Rouhana J."/>
            <person name="Saada N."/>
            <person name="Shang Y."/>
            <person name="Simmons D."/>
            <person name="Thornton R."/>
            <person name="Warren J."/>
            <person name="Weissenberger G."/>
            <person name="Zhang J."/>
            <person name="Zhang L."/>
            <person name="Zhou C."/>
            <person name="Zhu D."/>
            <person name="Muzny D."/>
            <person name="Worley K."/>
            <person name="Gibbs R."/>
        </authorList>
    </citation>
    <scope>NUCLEOTIDE SEQUENCE [LARGE SCALE GENOMIC DNA]</scope>
    <source>
        <strain evidence="3">ATCC 8290 / DSM 20176 / CCUG 30140 / JCM 1155 / KCTC 3500 / NBRC 15886 / NCIMB 8040 / NRRL B-1843 / 9</strain>
    </source>
</reference>
<protein>
    <submittedName>
        <fullName evidence="2">Uncharacterized protein</fullName>
    </submittedName>
</protein>
<dbReference type="EMBL" id="ACGP01000226">
    <property type="protein sequence ID" value="EEI23205.1"/>
    <property type="molecule type" value="Genomic_DNA"/>
</dbReference>
<gene>
    <name evidence="2" type="ORF">HMPREF0519_2654</name>
</gene>
<dbReference type="HOGENOM" id="CLU_2935750_0_0_9"/>
<evidence type="ECO:0000313" key="2">
    <source>
        <dbReference type="EMBL" id="EEI23205.1"/>
    </source>
</evidence>
<accession>C0XN43</accession>
<name>C0XN43_LENH9</name>